<dbReference type="Gene3D" id="2.60.40.10">
    <property type="entry name" value="Immunoglobulins"/>
    <property type="match status" value="1"/>
</dbReference>
<gene>
    <name evidence="9" type="ORF">AALO_G00275540</name>
</gene>
<reference evidence="9" key="1">
    <citation type="submission" date="2020-10" db="EMBL/GenBank/DDBJ databases">
        <title>Chromosome-scale genome assembly of the Allis shad, Alosa alosa.</title>
        <authorList>
            <person name="Margot Z."/>
            <person name="Christophe K."/>
            <person name="Cabau C."/>
            <person name="Louis A."/>
            <person name="Berthelot C."/>
            <person name="Parey E."/>
            <person name="Roest Crollius H."/>
            <person name="Montfort J."/>
            <person name="Robinson-Rechavi M."/>
            <person name="Bucao C."/>
            <person name="Bouchez O."/>
            <person name="Gislard M."/>
            <person name="Lluch J."/>
            <person name="Milhes M."/>
            <person name="Lampietro C."/>
            <person name="Lopez Roques C."/>
            <person name="Donnadieu C."/>
            <person name="Braasch I."/>
            <person name="Desvignes T."/>
            <person name="Postlethwait J."/>
            <person name="Bobe J."/>
            <person name="Guiguen Y."/>
        </authorList>
    </citation>
    <scope>NUCLEOTIDE SEQUENCE</scope>
    <source>
        <strain evidence="9">M-15738</strain>
        <tissue evidence="9">Blood</tissue>
    </source>
</reference>
<dbReference type="InterPro" id="IPR050504">
    <property type="entry name" value="IgSF_BTN/MOG"/>
</dbReference>
<dbReference type="GO" id="GO:0005102">
    <property type="term" value="F:signaling receptor binding"/>
    <property type="evidence" value="ECO:0007669"/>
    <property type="project" value="TreeGrafter"/>
</dbReference>
<keyword evidence="2" id="KW-0732">Signal</keyword>
<organism evidence="9 10">
    <name type="scientific">Alosa alosa</name>
    <name type="common">allis shad</name>
    <dbReference type="NCBI Taxonomy" id="278164"/>
    <lineage>
        <taxon>Eukaryota</taxon>
        <taxon>Metazoa</taxon>
        <taxon>Chordata</taxon>
        <taxon>Craniata</taxon>
        <taxon>Vertebrata</taxon>
        <taxon>Euteleostomi</taxon>
        <taxon>Actinopterygii</taxon>
        <taxon>Neopterygii</taxon>
        <taxon>Teleostei</taxon>
        <taxon>Clupei</taxon>
        <taxon>Clupeiformes</taxon>
        <taxon>Clupeoidei</taxon>
        <taxon>Clupeidae</taxon>
        <taxon>Alosa</taxon>
    </lineage>
</organism>
<dbReference type="GO" id="GO:0050863">
    <property type="term" value="P:regulation of T cell activation"/>
    <property type="evidence" value="ECO:0007669"/>
    <property type="project" value="UniProtKB-ARBA"/>
</dbReference>
<dbReference type="EMBL" id="JADWDJ010000022">
    <property type="protein sequence ID" value="KAG5262477.1"/>
    <property type="molecule type" value="Genomic_DNA"/>
</dbReference>
<dbReference type="InterPro" id="IPR036179">
    <property type="entry name" value="Ig-like_dom_sf"/>
</dbReference>
<keyword evidence="6" id="KW-0393">Immunoglobulin domain</keyword>
<evidence type="ECO:0000256" key="4">
    <source>
        <dbReference type="ARBA" id="ARBA00023157"/>
    </source>
</evidence>
<protein>
    <recommendedName>
        <fullName evidence="8">Ig-like domain-containing protein</fullName>
    </recommendedName>
</protein>
<dbReference type="PANTHER" id="PTHR24100:SF130">
    <property type="entry name" value="BUTYROPHILIN-LIKE PROTEIN 9"/>
    <property type="match status" value="1"/>
</dbReference>
<comment type="subcellular location">
    <subcellularLocation>
        <location evidence="1">Membrane</location>
    </subcellularLocation>
</comment>
<keyword evidence="3" id="KW-0472">Membrane</keyword>
<comment type="caution">
    <text evidence="9">The sequence shown here is derived from an EMBL/GenBank/DDBJ whole genome shotgun (WGS) entry which is preliminary data.</text>
</comment>
<dbReference type="SMART" id="SM00406">
    <property type="entry name" value="IGv"/>
    <property type="match status" value="1"/>
</dbReference>
<keyword evidence="10" id="KW-1185">Reference proteome</keyword>
<keyword evidence="5" id="KW-0325">Glycoprotein</keyword>
<dbReference type="PANTHER" id="PTHR24100">
    <property type="entry name" value="BUTYROPHILIN"/>
    <property type="match status" value="1"/>
</dbReference>
<dbReference type="SUPFAM" id="SSF48726">
    <property type="entry name" value="Immunoglobulin"/>
    <property type="match status" value="1"/>
</dbReference>
<evidence type="ECO:0000313" key="10">
    <source>
        <dbReference type="Proteomes" id="UP000823561"/>
    </source>
</evidence>
<dbReference type="InterPro" id="IPR013783">
    <property type="entry name" value="Ig-like_fold"/>
</dbReference>
<name>A0AAV6FN21_9TELE</name>
<proteinExistence type="predicted"/>
<feature type="domain" description="Ig-like" evidence="8">
    <location>
        <begin position="38"/>
        <end position="129"/>
    </location>
</feature>
<evidence type="ECO:0000313" key="9">
    <source>
        <dbReference type="EMBL" id="KAG5262477.1"/>
    </source>
</evidence>
<evidence type="ECO:0000256" key="1">
    <source>
        <dbReference type="ARBA" id="ARBA00004370"/>
    </source>
</evidence>
<dbReference type="GO" id="GO:1903037">
    <property type="term" value="P:regulation of leukocyte cell-cell adhesion"/>
    <property type="evidence" value="ECO:0007669"/>
    <property type="project" value="UniProtKB-ARBA"/>
</dbReference>
<dbReference type="PROSITE" id="PS00290">
    <property type="entry name" value="IG_MHC"/>
    <property type="match status" value="1"/>
</dbReference>
<evidence type="ECO:0000256" key="3">
    <source>
        <dbReference type="ARBA" id="ARBA00023136"/>
    </source>
</evidence>
<sequence length="209" mass="23937">MHVSSGLHDLQLNEVNFTHLMKDMKASRHNNVFKLVIPSPADIHTDPGDDVTLSCHLSMETSVVAMEVKWLKRTDCIYLYKNGQGTEGRGYEGRVSILTEDLQRGNVSLRLRHVTHSESGIYRCQVIHGDFKLEETLWLYVKTIQDEKVPLRRVHSASVYIKPSMAGRGTSETPPEHQSVPTLRPRQLRRDSIRQRRQKTPRRGWSSVG</sequence>
<evidence type="ECO:0000256" key="2">
    <source>
        <dbReference type="ARBA" id="ARBA00022729"/>
    </source>
</evidence>
<dbReference type="InterPro" id="IPR003599">
    <property type="entry name" value="Ig_sub"/>
</dbReference>
<accession>A0AAV6FN21</accession>
<dbReference type="InterPro" id="IPR013106">
    <property type="entry name" value="Ig_V-set"/>
</dbReference>
<dbReference type="FunFam" id="2.60.40.10:FF:000142">
    <property type="entry name" value="V-set domain-containing T-cell activation inhibitor 1"/>
    <property type="match status" value="1"/>
</dbReference>
<dbReference type="AlphaFoldDB" id="A0AAV6FN21"/>
<dbReference type="SMART" id="SM00409">
    <property type="entry name" value="IG"/>
    <property type="match status" value="1"/>
</dbReference>
<dbReference type="GO" id="GO:0009897">
    <property type="term" value="C:external side of plasma membrane"/>
    <property type="evidence" value="ECO:0007669"/>
    <property type="project" value="TreeGrafter"/>
</dbReference>
<evidence type="ECO:0000259" key="8">
    <source>
        <dbReference type="PROSITE" id="PS50835"/>
    </source>
</evidence>
<dbReference type="Pfam" id="PF07686">
    <property type="entry name" value="V-set"/>
    <property type="match status" value="1"/>
</dbReference>
<evidence type="ECO:0000256" key="7">
    <source>
        <dbReference type="SAM" id="MobiDB-lite"/>
    </source>
</evidence>
<dbReference type="GO" id="GO:0050852">
    <property type="term" value="P:T cell receptor signaling pathway"/>
    <property type="evidence" value="ECO:0007669"/>
    <property type="project" value="TreeGrafter"/>
</dbReference>
<evidence type="ECO:0000256" key="5">
    <source>
        <dbReference type="ARBA" id="ARBA00023180"/>
    </source>
</evidence>
<dbReference type="GO" id="GO:0001817">
    <property type="term" value="P:regulation of cytokine production"/>
    <property type="evidence" value="ECO:0007669"/>
    <property type="project" value="TreeGrafter"/>
</dbReference>
<keyword evidence="4" id="KW-1015">Disulfide bond</keyword>
<evidence type="ECO:0000256" key="6">
    <source>
        <dbReference type="ARBA" id="ARBA00023319"/>
    </source>
</evidence>
<dbReference type="PROSITE" id="PS50835">
    <property type="entry name" value="IG_LIKE"/>
    <property type="match status" value="1"/>
</dbReference>
<dbReference type="Proteomes" id="UP000823561">
    <property type="component" value="Chromosome 22"/>
</dbReference>
<feature type="region of interest" description="Disordered" evidence="7">
    <location>
        <begin position="165"/>
        <end position="209"/>
    </location>
</feature>
<dbReference type="InterPro" id="IPR003006">
    <property type="entry name" value="Ig/MHC_CS"/>
</dbReference>
<dbReference type="InterPro" id="IPR007110">
    <property type="entry name" value="Ig-like_dom"/>
</dbReference>